<dbReference type="STRING" id="295068.MAQ5080_03300"/>
<comment type="subcellular location">
    <subcellularLocation>
        <location evidence="1">Membrane</location>
    </subcellularLocation>
</comment>
<organism evidence="6 7">
    <name type="scientific">Marinomonas aquimarina</name>
    <dbReference type="NCBI Taxonomy" id="295068"/>
    <lineage>
        <taxon>Bacteria</taxon>
        <taxon>Pseudomonadati</taxon>
        <taxon>Pseudomonadota</taxon>
        <taxon>Gammaproteobacteria</taxon>
        <taxon>Oceanospirillales</taxon>
        <taxon>Oceanospirillaceae</taxon>
        <taxon>Marinomonas</taxon>
    </lineage>
</organism>
<dbReference type="Proteomes" id="UP000092627">
    <property type="component" value="Unassembled WGS sequence"/>
</dbReference>
<dbReference type="InterPro" id="IPR001129">
    <property type="entry name" value="Membr-assoc_MAPEG"/>
</dbReference>
<feature type="transmembrane region" description="Helical" evidence="5">
    <location>
        <begin position="104"/>
        <end position="125"/>
    </location>
</feature>
<feature type="transmembrane region" description="Helical" evidence="5">
    <location>
        <begin position="70"/>
        <end position="92"/>
    </location>
</feature>
<dbReference type="GO" id="GO:0016020">
    <property type="term" value="C:membrane"/>
    <property type="evidence" value="ECO:0007669"/>
    <property type="project" value="UniProtKB-SubCell"/>
</dbReference>
<dbReference type="RefSeq" id="WP_067213332.1">
    <property type="nucleotide sequence ID" value="NZ_FLOC01000025.1"/>
</dbReference>
<proteinExistence type="predicted"/>
<sequence length="126" mass="14145">MIAPFYAALLALLYVFLSARVIKLRLKYQVGLGDGEHVLLARAIRVQANFSEYIPFALLLVWMYEAMQGASWLVHMFGVLLCAGRILHAYGVSQQKEVLLYRQGGMVMTFTVIVVCSLSIILSYLV</sequence>
<gene>
    <name evidence="6" type="primary">yecN</name>
    <name evidence="6" type="ORF">MAQ5080_03300</name>
</gene>
<keyword evidence="7" id="KW-1185">Reference proteome</keyword>
<reference evidence="6 7" key="1">
    <citation type="submission" date="2016-06" db="EMBL/GenBank/DDBJ databases">
        <authorList>
            <person name="Kjaerup R.B."/>
            <person name="Dalgaard T.S."/>
            <person name="Juul-Madsen H.R."/>
        </authorList>
    </citation>
    <scope>NUCLEOTIDE SEQUENCE [LARGE SCALE GENOMIC DNA]</scope>
    <source>
        <strain evidence="6 7">CECT 5080</strain>
    </source>
</reference>
<evidence type="ECO:0000256" key="4">
    <source>
        <dbReference type="ARBA" id="ARBA00023136"/>
    </source>
</evidence>
<evidence type="ECO:0000256" key="3">
    <source>
        <dbReference type="ARBA" id="ARBA00022989"/>
    </source>
</evidence>
<evidence type="ECO:0000256" key="5">
    <source>
        <dbReference type="SAM" id="Phobius"/>
    </source>
</evidence>
<dbReference type="Gene3D" id="1.20.120.550">
    <property type="entry name" value="Membrane associated eicosanoid/glutathione metabolism-like domain"/>
    <property type="match status" value="1"/>
</dbReference>
<dbReference type="PANTHER" id="PTHR35814:SF1">
    <property type="entry name" value="GLUTATHIONE S-TRANSFERASE-RELATED"/>
    <property type="match status" value="1"/>
</dbReference>
<keyword evidence="2 5" id="KW-0812">Transmembrane</keyword>
<dbReference type="AlphaFoldDB" id="A0A1A8TSC9"/>
<dbReference type="PANTHER" id="PTHR35814">
    <property type="match status" value="1"/>
</dbReference>
<name>A0A1A8TSC9_9GAMM</name>
<feature type="transmembrane region" description="Helical" evidence="5">
    <location>
        <begin position="6"/>
        <end position="22"/>
    </location>
</feature>
<evidence type="ECO:0000256" key="1">
    <source>
        <dbReference type="ARBA" id="ARBA00004370"/>
    </source>
</evidence>
<dbReference type="SUPFAM" id="SSF161084">
    <property type="entry name" value="MAPEG domain-like"/>
    <property type="match status" value="1"/>
</dbReference>
<protein>
    <submittedName>
        <fullName evidence="6">Inner membrane protein YecN</fullName>
    </submittedName>
</protein>
<dbReference type="Pfam" id="PF01124">
    <property type="entry name" value="MAPEG"/>
    <property type="match status" value="1"/>
</dbReference>
<accession>A0A1A8TSC9</accession>
<evidence type="ECO:0000313" key="7">
    <source>
        <dbReference type="Proteomes" id="UP000092627"/>
    </source>
</evidence>
<keyword evidence="4 5" id="KW-0472">Membrane</keyword>
<dbReference type="OrthoDB" id="8537976at2"/>
<dbReference type="InterPro" id="IPR023352">
    <property type="entry name" value="MAPEG-like_dom_sf"/>
</dbReference>
<evidence type="ECO:0000256" key="2">
    <source>
        <dbReference type="ARBA" id="ARBA00022692"/>
    </source>
</evidence>
<dbReference type="EMBL" id="FLOC01000025">
    <property type="protein sequence ID" value="SBS35888.1"/>
    <property type="molecule type" value="Genomic_DNA"/>
</dbReference>
<evidence type="ECO:0000313" key="6">
    <source>
        <dbReference type="EMBL" id="SBS35888.1"/>
    </source>
</evidence>
<keyword evidence="3 5" id="KW-1133">Transmembrane helix</keyword>